<dbReference type="CDD" id="cd00093">
    <property type="entry name" value="HTH_XRE"/>
    <property type="match status" value="1"/>
</dbReference>
<feature type="transmembrane region" description="Helical" evidence="2">
    <location>
        <begin position="148"/>
        <end position="169"/>
    </location>
</feature>
<evidence type="ECO:0000256" key="2">
    <source>
        <dbReference type="SAM" id="Phobius"/>
    </source>
</evidence>
<feature type="region of interest" description="Disordered" evidence="1">
    <location>
        <begin position="1"/>
        <end position="24"/>
    </location>
</feature>
<name>A0A3Q9KB86_9ACTN</name>
<proteinExistence type="predicted"/>
<feature type="region of interest" description="Disordered" evidence="1">
    <location>
        <begin position="103"/>
        <end position="137"/>
    </location>
</feature>
<dbReference type="AlphaFoldDB" id="A0A3Q9KB86"/>
<dbReference type="GO" id="GO:0003677">
    <property type="term" value="F:DNA binding"/>
    <property type="evidence" value="ECO:0007669"/>
    <property type="project" value="InterPro"/>
</dbReference>
<protein>
    <submittedName>
        <fullName evidence="3">Transcriptional regulator</fullName>
    </submittedName>
</protein>
<evidence type="ECO:0000256" key="1">
    <source>
        <dbReference type="SAM" id="MobiDB-lite"/>
    </source>
</evidence>
<dbReference type="InterPro" id="IPR001387">
    <property type="entry name" value="Cro/C1-type_HTH"/>
</dbReference>
<dbReference type="SUPFAM" id="SSF47413">
    <property type="entry name" value="lambda repressor-like DNA-binding domains"/>
    <property type="match status" value="1"/>
</dbReference>
<evidence type="ECO:0000313" key="3">
    <source>
        <dbReference type="EMBL" id="AZS72908.1"/>
    </source>
</evidence>
<organism evidence="3 4">
    <name type="scientific">Streptomyces lydicus</name>
    <dbReference type="NCBI Taxonomy" id="47763"/>
    <lineage>
        <taxon>Bacteria</taxon>
        <taxon>Bacillati</taxon>
        <taxon>Actinomycetota</taxon>
        <taxon>Actinomycetes</taxon>
        <taxon>Kitasatosporales</taxon>
        <taxon>Streptomycetaceae</taxon>
        <taxon>Streptomyces</taxon>
    </lineage>
</organism>
<dbReference type="RefSeq" id="WP_127151978.1">
    <property type="nucleotide sequence ID" value="NZ_CP029042.1"/>
</dbReference>
<keyword evidence="2" id="KW-0812">Transmembrane</keyword>
<sequence>MRDVPGHQNHAHVRRKPLAPLPDELSGPVRDFVASLRRMHGELGYSLKQLESRLPVSRSSLSRYLRGQSLPDERLLVQWCTLSFTGEDRLPALVELLHRAQEAADAGEPAAERDGASGGEPRADAEGGADGDGTETGAAAAVGRRRRLALAGLGTAAALLAAALAVPALTSSNGAPGNGGDGRAPGAKSAASATGSARITVHNVERACQHRRTENCALGLARDPYRLYRRSNVVGHVWHGEVLRAVCRIANGITVTDEVGGHSSMWFRVDHDREQVWVPAIRIRPEQVENTALPGCPG</sequence>
<evidence type="ECO:0000313" key="4">
    <source>
        <dbReference type="Proteomes" id="UP000275579"/>
    </source>
</evidence>
<feature type="region of interest" description="Disordered" evidence="1">
    <location>
        <begin position="173"/>
        <end position="196"/>
    </location>
</feature>
<dbReference type="Proteomes" id="UP000275579">
    <property type="component" value="Chromosome"/>
</dbReference>
<dbReference type="Pfam" id="PF13560">
    <property type="entry name" value="HTH_31"/>
    <property type="match status" value="1"/>
</dbReference>
<keyword evidence="2" id="KW-0472">Membrane</keyword>
<keyword evidence="2" id="KW-1133">Transmembrane helix</keyword>
<accession>A0A3Q9KB86</accession>
<dbReference type="InterPro" id="IPR010982">
    <property type="entry name" value="Lambda_DNA-bd_dom_sf"/>
</dbReference>
<feature type="compositionally biased region" description="Low complexity" evidence="1">
    <location>
        <begin position="184"/>
        <end position="196"/>
    </location>
</feature>
<dbReference type="EMBL" id="CP029042">
    <property type="protein sequence ID" value="AZS72908.1"/>
    <property type="molecule type" value="Genomic_DNA"/>
</dbReference>
<feature type="compositionally biased region" description="Basic and acidic residues" evidence="1">
    <location>
        <begin position="110"/>
        <end position="125"/>
    </location>
</feature>
<reference evidence="3 4" key="1">
    <citation type="submission" date="2018-04" db="EMBL/GenBank/DDBJ databases">
        <title>Complete genome sequences of Streptomyces lydicus strain WYEC and characterization of antagonistic properties of biological control agents.</title>
        <authorList>
            <person name="Mariita R.M."/>
            <person name="Sello J.K."/>
        </authorList>
    </citation>
    <scope>NUCLEOTIDE SEQUENCE [LARGE SCALE GENOMIC DNA]</scope>
    <source>
        <strain evidence="3 4">WYEC 108</strain>
    </source>
</reference>
<gene>
    <name evidence="3" type="ORF">DDE74_19795</name>
</gene>